<accession>A0A251X550</accession>
<proteinExistence type="inferred from homology"/>
<dbReference type="UniPathway" id="UPA00232"/>
<evidence type="ECO:0000313" key="3">
    <source>
        <dbReference type="EMBL" id="OUD12272.1"/>
    </source>
</evidence>
<evidence type="ECO:0000256" key="1">
    <source>
        <dbReference type="HAMAP-Rule" id="MF_02215"/>
    </source>
</evidence>
<feature type="domain" description="SCP2" evidence="2">
    <location>
        <begin position="17"/>
        <end position="114"/>
    </location>
</feature>
<reference evidence="3 4" key="1">
    <citation type="submission" date="2016-12" db="EMBL/GenBank/DDBJ databases">
        <title>Thioflexothrix psekupsii D3 genome sequencing and assembly.</title>
        <authorList>
            <person name="Fomenkov A."/>
            <person name="Vincze T."/>
            <person name="Grabovich M."/>
            <person name="Anton B.P."/>
            <person name="Dubinina G."/>
            <person name="Orlova M."/>
            <person name="Belousova E."/>
            <person name="Roberts R.J."/>
        </authorList>
    </citation>
    <scope>NUCLEOTIDE SEQUENCE [LARGE SCALE GENOMIC DNA]</scope>
    <source>
        <strain evidence="3">D3</strain>
    </source>
</reference>
<protein>
    <recommendedName>
        <fullName evidence="1">Ubiquinone biosynthesis accessory factor UbiJ</fullName>
    </recommendedName>
</protein>
<dbReference type="PANTHER" id="PTHR38693:SF1">
    <property type="entry name" value="UBIQUINONE BIOSYNTHESIS ACCESSORY FACTOR UBIJ"/>
    <property type="match status" value="1"/>
</dbReference>
<dbReference type="RefSeq" id="WP_176329888.1">
    <property type="nucleotide sequence ID" value="NZ_MSLT01000023.1"/>
</dbReference>
<evidence type="ECO:0000259" key="2">
    <source>
        <dbReference type="Pfam" id="PF02036"/>
    </source>
</evidence>
<dbReference type="InterPro" id="IPR003033">
    <property type="entry name" value="SCP2_sterol-bd_dom"/>
</dbReference>
<dbReference type="PANTHER" id="PTHR38693">
    <property type="entry name" value="UBIQUINONE BIOSYNTHESIS PROTEIN UBIJ"/>
    <property type="match status" value="1"/>
</dbReference>
<dbReference type="HAMAP" id="MF_02215">
    <property type="entry name" value="UbiJ"/>
    <property type="match status" value="1"/>
</dbReference>
<keyword evidence="1" id="KW-0831">Ubiquinone biosynthesis</keyword>
<keyword evidence="1" id="KW-0963">Cytoplasm</keyword>
<dbReference type="GO" id="GO:0006744">
    <property type="term" value="P:ubiquinone biosynthetic process"/>
    <property type="evidence" value="ECO:0007669"/>
    <property type="project" value="UniProtKB-UniRule"/>
</dbReference>
<dbReference type="GO" id="GO:0005737">
    <property type="term" value="C:cytoplasm"/>
    <property type="evidence" value="ECO:0007669"/>
    <property type="project" value="UniProtKB-SubCell"/>
</dbReference>
<dbReference type="AlphaFoldDB" id="A0A251X550"/>
<keyword evidence="4" id="KW-1185">Reference proteome</keyword>
<dbReference type="Pfam" id="PF02036">
    <property type="entry name" value="SCP2"/>
    <property type="match status" value="1"/>
</dbReference>
<dbReference type="InterPro" id="IPR038989">
    <property type="entry name" value="UbiJ"/>
</dbReference>
<dbReference type="EMBL" id="MSLT01000023">
    <property type="protein sequence ID" value="OUD12272.1"/>
    <property type="molecule type" value="Genomic_DNA"/>
</dbReference>
<name>A0A251X550_9GAMM</name>
<dbReference type="Proteomes" id="UP000194798">
    <property type="component" value="Unassembled WGS sequence"/>
</dbReference>
<comment type="caution">
    <text evidence="3">The sequence shown here is derived from an EMBL/GenBank/DDBJ whole genome shotgun (WGS) entry which is preliminary data.</text>
</comment>
<sequence length="206" mass="23799">MLSIPLTLLLKPIEQQLNRAIAAHSAKKNTLAALNGHVFAIELTGLFQTLYLSVDNNELQLSLHCEREVDTKLRSAPFTLLHYAQQKDIPIGRETDLYIEGNVAALQKLMLIFKQLDFDGEEFCAQWFGDTVARRLGYLWRELARYQQARWQEGERAIADLLQEETKTLPADAEMLAFFEDVDLLRDDVARLERRIHHLSYTLMKK</sequence>
<comment type="function">
    <text evidence="1">Required for ubiquinone (coenzyme Q) biosynthesis. Binds hydrophobic ubiquinone biosynthetic intermediates via its SCP2 domain and is essential for the stability of the Ubi complex. May constitute a docking platform where Ubi enzymes assemble and access their SCP2-bound polyprenyl substrates.</text>
</comment>
<organism evidence="3 4">
    <name type="scientific">Thioflexithrix psekupsensis</name>
    <dbReference type="NCBI Taxonomy" id="1570016"/>
    <lineage>
        <taxon>Bacteria</taxon>
        <taxon>Pseudomonadati</taxon>
        <taxon>Pseudomonadota</taxon>
        <taxon>Gammaproteobacteria</taxon>
        <taxon>Thiotrichales</taxon>
        <taxon>Thioflexithrix</taxon>
    </lineage>
</organism>
<comment type="subcellular location">
    <subcellularLocation>
        <location evidence="1">Cytoplasm</location>
    </subcellularLocation>
</comment>
<comment type="similarity">
    <text evidence="1">Belongs to the UbiJ family.</text>
</comment>
<comment type="pathway">
    <text evidence="1">Cofactor biosynthesis; ubiquinone biosynthesis.</text>
</comment>
<evidence type="ECO:0000313" key="4">
    <source>
        <dbReference type="Proteomes" id="UP000194798"/>
    </source>
</evidence>
<gene>
    <name evidence="1" type="primary">ubiJ</name>
    <name evidence="3" type="ORF">TPSD3_14235</name>
</gene>